<dbReference type="EMBL" id="JASJND010000001">
    <property type="protein sequence ID" value="MDJ1113224.1"/>
    <property type="molecule type" value="Genomic_DNA"/>
</dbReference>
<protein>
    <submittedName>
        <fullName evidence="1">Uncharacterized protein</fullName>
    </submittedName>
</protein>
<dbReference type="Proteomes" id="UP001321481">
    <property type="component" value="Unassembled WGS sequence"/>
</dbReference>
<gene>
    <name evidence="1" type="ORF">QNI14_02020</name>
</gene>
<comment type="caution">
    <text evidence="1">The sequence shown here is derived from an EMBL/GenBank/DDBJ whole genome shotgun (WGS) entry which is preliminary data.</text>
</comment>
<evidence type="ECO:0000313" key="1">
    <source>
        <dbReference type="EMBL" id="MDJ1113224.1"/>
    </source>
</evidence>
<sequence>MNSITARGLADEAELRGKKVVVVSATVDHARDAFEEFEALGRPTVSHVTRANGRPRIDFVSSGSVRFVGHRQHGELRGISADVVFVDWDVETSAAIGELEELYDTARKMTVTRAGARIIRA</sequence>
<dbReference type="RefSeq" id="WP_283714515.1">
    <property type="nucleotide sequence ID" value="NZ_JASJND010000001.1"/>
</dbReference>
<name>A0ABT6ZAP4_9MICO</name>
<keyword evidence="2" id="KW-1185">Reference proteome</keyword>
<evidence type="ECO:0000313" key="2">
    <source>
        <dbReference type="Proteomes" id="UP001321481"/>
    </source>
</evidence>
<organism evidence="1 2">
    <name type="scientific">Microbacterium dauci</name>
    <dbReference type="NCBI Taxonomy" id="3048008"/>
    <lineage>
        <taxon>Bacteria</taxon>
        <taxon>Bacillati</taxon>
        <taxon>Actinomycetota</taxon>
        <taxon>Actinomycetes</taxon>
        <taxon>Micrococcales</taxon>
        <taxon>Microbacteriaceae</taxon>
        <taxon>Microbacterium</taxon>
    </lineage>
</organism>
<accession>A0ABT6ZAP4</accession>
<proteinExistence type="predicted"/>
<reference evidence="1 2" key="1">
    <citation type="submission" date="2023-05" db="EMBL/GenBank/DDBJ databases">
        <title>Microbacterium dauci sp.nov., Isolated from Carrot Rhizosphere Soil.</title>
        <authorList>
            <person name="Xiao Z."/>
            <person name="Zheng J."/>
        </authorList>
    </citation>
    <scope>NUCLEOTIDE SEQUENCE [LARGE SCALE GENOMIC DNA]</scope>
    <source>
        <strain evidence="1 2">LX3-4</strain>
    </source>
</reference>